<dbReference type="GO" id="GO:0016787">
    <property type="term" value="F:hydrolase activity"/>
    <property type="evidence" value="ECO:0007669"/>
    <property type="project" value="UniProtKB-KW"/>
</dbReference>
<dbReference type="Gene3D" id="3.40.50.1110">
    <property type="entry name" value="SGNH hydrolase"/>
    <property type="match status" value="1"/>
</dbReference>
<evidence type="ECO:0000313" key="10">
    <source>
        <dbReference type="Proteomes" id="UP000183975"/>
    </source>
</evidence>
<evidence type="ECO:0000256" key="6">
    <source>
        <dbReference type="ARBA" id="ARBA00022841"/>
    </source>
</evidence>
<keyword evidence="4" id="KW-0732">Signal</keyword>
<dbReference type="Pfam" id="PF16822">
    <property type="entry name" value="ALGX"/>
    <property type="match status" value="1"/>
</dbReference>
<name>A0A1M6Z2E4_9FIRM</name>
<dbReference type="UniPathway" id="UPA00286"/>
<proteinExistence type="predicted"/>
<organism evidence="9 10">
    <name type="scientific">Anaerotignum lactatifermentans DSM 14214</name>
    <dbReference type="NCBI Taxonomy" id="1121323"/>
    <lineage>
        <taxon>Bacteria</taxon>
        <taxon>Bacillati</taxon>
        <taxon>Bacillota</taxon>
        <taxon>Clostridia</taxon>
        <taxon>Lachnospirales</taxon>
        <taxon>Anaerotignaceae</taxon>
        <taxon>Anaerotignum</taxon>
    </lineage>
</organism>
<dbReference type="AlphaFoldDB" id="A0A1M6Z2E4"/>
<protein>
    <submittedName>
        <fullName evidence="9">SGNH hydrolase-like domain-containing protein, acetyltransferase AlgX</fullName>
    </submittedName>
</protein>
<gene>
    <name evidence="9" type="ORF">SAMN02745138_03129</name>
</gene>
<keyword evidence="7" id="KW-0812">Transmembrane</keyword>
<evidence type="ECO:0000256" key="3">
    <source>
        <dbReference type="ARBA" id="ARBA00022679"/>
    </source>
</evidence>
<sequence>MKHKKYLIFIIAVWAFLVFPFAGMLFWRSDETTENTELASFPSLKTEEGWNQEYLSEMGAYFEDHFALRQYWVTANALLRKNVIQSSATDQVVLGKNDWLYFSGTTADYQGTNLFSEREMNAILHNLKLIQNYVQQQGSAFYLMVPPNKNSLYDENMPYYYQKWDGSNLKMLTERFQQEGISYIDLYGAFQEKEEVLYFQRDSHWNNQGALLAYRNLMEQVGKDYETYLNVPFDVEKVHSGDLDEMLFPKAVQKEDDYFYDTASDFVYVNEVKDNMDSWIETESPDATGSILMYRDSFGESLLPFVAGEFEKGYFSRLVPYNLLQVEQYQPDVVVIEKVERNLDDFITDMPIVECPEVENMIAPQAQTNTEMTAEKAGSFLEIKGTLDEKYVQPDTQIYVSVRDENTMETKTYETFYAETEDGEANGFHLYLKGGSVPEGNIQLNVIAVNGSQPFIVCSKEITWNL</sequence>
<feature type="transmembrane region" description="Helical" evidence="7">
    <location>
        <begin position="7"/>
        <end position="27"/>
    </location>
</feature>
<dbReference type="Proteomes" id="UP000183975">
    <property type="component" value="Unassembled WGS sequence"/>
</dbReference>
<dbReference type="InterPro" id="IPR036514">
    <property type="entry name" value="SGNH_hydro_sf"/>
</dbReference>
<keyword evidence="5" id="KW-0574">Periplasm</keyword>
<evidence type="ECO:0000256" key="1">
    <source>
        <dbReference type="ARBA" id="ARBA00004418"/>
    </source>
</evidence>
<evidence type="ECO:0000256" key="7">
    <source>
        <dbReference type="SAM" id="Phobius"/>
    </source>
</evidence>
<reference evidence="9 10" key="1">
    <citation type="submission" date="2016-11" db="EMBL/GenBank/DDBJ databases">
        <authorList>
            <person name="Jaros S."/>
            <person name="Januszkiewicz K."/>
            <person name="Wedrychowicz H."/>
        </authorList>
    </citation>
    <scope>NUCLEOTIDE SEQUENCE [LARGE SCALE GENOMIC DNA]</scope>
    <source>
        <strain evidence="9 10">DSM 14214</strain>
    </source>
</reference>
<keyword evidence="3 9" id="KW-0808">Transferase</keyword>
<dbReference type="SUPFAM" id="SSF52266">
    <property type="entry name" value="SGNH hydrolase"/>
    <property type="match status" value="1"/>
</dbReference>
<evidence type="ECO:0000256" key="4">
    <source>
        <dbReference type="ARBA" id="ARBA00022729"/>
    </source>
</evidence>
<dbReference type="RefSeq" id="WP_072853309.1">
    <property type="nucleotide sequence ID" value="NZ_FRAH01000083.1"/>
</dbReference>
<evidence type="ECO:0000256" key="2">
    <source>
        <dbReference type="ARBA" id="ARBA00005182"/>
    </source>
</evidence>
<keyword evidence="7" id="KW-1133">Transmembrane helix</keyword>
<dbReference type="GO" id="GO:0042121">
    <property type="term" value="P:alginic acid biosynthetic process"/>
    <property type="evidence" value="ECO:0007669"/>
    <property type="project" value="UniProtKB-UniPathway"/>
</dbReference>
<dbReference type="GO" id="GO:0042597">
    <property type="term" value="C:periplasmic space"/>
    <property type="evidence" value="ECO:0007669"/>
    <property type="project" value="UniProtKB-SubCell"/>
</dbReference>
<keyword evidence="7" id="KW-0472">Membrane</keyword>
<comment type="subcellular location">
    <subcellularLocation>
        <location evidence="1">Periplasm</location>
    </subcellularLocation>
</comment>
<dbReference type="EMBL" id="FRAH01000083">
    <property type="protein sequence ID" value="SHL24668.1"/>
    <property type="molecule type" value="Genomic_DNA"/>
</dbReference>
<feature type="domain" description="AlgX/AlgJ SGNH hydrolase-like" evidence="8">
    <location>
        <begin position="92"/>
        <end position="249"/>
    </location>
</feature>
<evidence type="ECO:0000313" key="9">
    <source>
        <dbReference type="EMBL" id="SHL24668.1"/>
    </source>
</evidence>
<evidence type="ECO:0000259" key="8">
    <source>
        <dbReference type="Pfam" id="PF16822"/>
    </source>
</evidence>
<keyword evidence="6" id="KW-0016">Alginate biosynthesis</keyword>
<dbReference type="GO" id="GO:0016740">
    <property type="term" value="F:transferase activity"/>
    <property type="evidence" value="ECO:0007669"/>
    <property type="project" value="UniProtKB-KW"/>
</dbReference>
<accession>A0A1M6Z2E4</accession>
<dbReference type="OrthoDB" id="175771at2"/>
<keyword evidence="9" id="KW-0378">Hydrolase</keyword>
<comment type="pathway">
    <text evidence="2">Glycan biosynthesis; alginate biosynthesis.</text>
</comment>
<evidence type="ECO:0000256" key="5">
    <source>
        <dbReference type="ARBA" id="ARBA00022764"/>
    </source>
</evidence>
<dbReference type="InterPro" id="IPR031811">
    <property type="entry name" value="ALGX/ALGJ_SGNH-like"/>
</dbReference>
<keyword evidence="10" id="KW-1185">Reference proteome</keyword>